<evidence type="ECO:0000256" key="12">
    <source>
        <dbReference type="RuleBase" id="RU365062"/>
    </source>
</evidence>
<evidence type="ECO:0000256" key="10">
    <source>
        <dbReference type="ARBA" id="ARBA00024323"/>
    </source>
</evidence>
<evidence type="ECO:0000313" key="15">
    <source>
        <dbReference type="EMBL" id="TEB35567.1"/>
    </source>
</evidence>
<dbReference type="PANTHER" id="PTHR12497:SF0">
    <property type="entry name" value="TAFAZZIN"/>
    <property type="match status" value="1"/>
</dbReference>
<keyword evidence="7" id="KW-0496">Mitochondrion</keyword>
<evidence type="ECO:0000259" key="14">
    <source>
        <dbReference type="SMART" id="SM00563"/>
    </source>
</evidence>
<keyword evidence="3 15" id="KW-0808">Transferase</keyword>
<dbReference type="GO" id="GO:0035965">
    <property type="term" value="P:cardiolipin acyl-chain remodeling"/>
    <property type="evidence" value="ECO:0007669"/>
    <property type="project" value="TreeGrafter"/>
</dbReference>
<evidence type="ECO:0000256" key="9">
    <source>
        <dbReference type="ARBA" id="ARBA00023315"/>
    </source>
</evidence>
<evidence type="ECO:0000313" key="16">
    <source>
        <dbReference type="Proteomes" id="UP000298030"/>
    </source>
</evidence>
<dbReference type="EMBL" id="QPFP01000007">
    <property type="protein sequence ID" value="TEB35567.1"/>
    <property type="molecule type" value="Genomic_DNA"/>
</dbReference>
<comment type="caution">
    <text evidence="15">The sequence shown here is derived from an EMBL/GenBank/DDBJ whole genome shotgun (WGS) entry which is preliminary data.</text>
</comment>
<evidence type="ECO:0000256" key="13">
    <source>
        <dbReference type="SAM" id="SignalP"/>
    </source>
</evidence>
<reference evidence="15 16" key="1">
    <citation type="journal article" date="2019" name="Nat. Ecol. Evol.">
        <title>Megaphylogeny resolves global patterns of mushroom evolution.</title>
        <authorList>
            <person name="Varga T."/>
            <person name="Krizsan K."/>
            <person name="Foldi C."/>
            <person name="Dima B."/>
            <person name="Sanchez-Garcia M."/>
            <person name="Sanchez-Ramirez S."/>
            <person name="Szollosi G.J."/>
            <person name="Szarkandi J.G."/>
            <person name="Papp V."/>
            <person name="Albert L."/>
            <person name="Andreopoulos W."/>
            <person name="Angelini C."/>
            <person name="Antonin V."/>
            <person name="Barry K.W."/>
            <person name="Bougher N.L."/>
            <person name="Buchanan P."/>
            <person name="Buyck B."/>
            <person name="Bense V."/>
            <person name="Catcheside P."/>
            <person name="Chovatia M."/>
            <person name="Cooper J."/>
            <person name="Damon W."/>
            <person name="Desjardin D."/>
            <person name="Finy P."/>
            <person name="Geml J."/>
            <person name="Haridas S."/>
            <person name="Hughes K."/>
            <person name="Justo A."/>
            <person name="Karasinski D."/>
            <person name="Kautmanova I."/>
            <person name="Kiss B."/>
            <person name="Kocsube S."/>
            <person name="Kotiranta H."/>
            <person name="LaButti K.M."/>
            <person name="Lechner B.E."/>
            <person name="Liimatainen K."/>
            <person name="Lipzen A."/>
            <person name="Lukacs Z."/>
            <person name="Mihaltcheva S."/>
            <person name="Morgado L.N."/>
            <person name="Niskanen T."/>
            <person name="Noordeloos M.E."/>
            <person name="Ohm R.A."/>
            <person name="Ortiz-Santana B."/>
            <person name="Ovrebo C."/>
            <person name="Racz N."/>
            <person name="Riley R."/>
            <person name="Savchenko A."/>
            <person name="Shiryaev A."/>
            <person name="Soop K."/>
            <person name="Spirin V."/>
            <person name="Szebenyi C."/>
            <person name="Tomsovsky M."/>
            <person name="Tulloss R.E."/>
            <person name="Uehling J."/>
            <person name="Grigoriev I.V."/>
            <person name="Vagvolgyi C."/>
            <person name="Papp T."/>
            <person name="Martin F.M."/>
            <person name="Miettinen O."/>
            <person name="Hibbett D.S."/>
            <person name="Nagy L.G."/>
        </authorList>
    </citation>
    <scope>NUCLEOTIDE SEQUENCE [LARGE SCALE GENOMIC DNA]</scope>
    <source>
        <strain evidence="15 16">FP101781</strain>
    </source>
</reference>
<evidence type="ECO:0000256" key="2">
    <source>
        <dbReference type="ARBA" id="ARBA00010524"/>
    </source>
</evidence>
<dbReference type="PANTHER" id="PTHR12497">
    <property type="entry name" value="TAZ PROTEIN TAFAZZIN"/>
    <property type="match status" value="1"/>
</dbReference>
<dbReference type="SMART" id="SM00563">
    <property type="entry name" value="PlsC"/>
    <property type="match status" value="1"/>
</dbReference>
<keyword evidence="16" id="KW-1185">Reference proteome</keyword>
<dbReference type="GO" id="GO:0007007">
    <property type="term" value="P:inner mitochondrial membrane organization"/>
    <property type="evidence" value="ECO:0007669"/>
    <property type="project" value="TreeGrafter"/>
</dbReference>
<dbReference type="GO" id="GO:0047184">
    <property type="term" value="F:1-acylglycerophosphocholine O-acyltransferase activity"/>
    <property type="evidence" value="ECO:0007669"/>
    <property type="project" value="TreeGrafter"/>
</dbReference>
<keyword evidence="8" id="KW-0472">Membrane</keyword>
<dbReference type="InterPro" id="IPR002123">
    <property type="entry name" value="Plipid/glycerol_acylTrfase"/>
</dbReference>
<evidence type="ECO:0000256" key="5">
    <source>
        <dbReference type="ARBA" id="ARBA00022792"/>
    </source>
</evidence>
<feature type="chain" id="PRO_5021384722" description="Tafazzin family protein" evidence="13">
    <location>
        <begin position="26"/>
        <end position="264"/>
    </location>
</feature>
<keyword evidence="4" id="KW-1000">Mitochondrion outer membrane</keyword>
<dbReference type="InterPro" id="IPR000872">
    <property type="entry name" value="Tafazzin"/>
</dbReference>
<keyword evidence="13" id="KW-0732">Signal</keyword>
<dbReference type="GO" id="GO:0005743">
    <property type="term" value="C:mitochondrial inner membrane"/>
    <property type="evidence" value="ECO:0007669"/>
    <property type="project" value="UniProtKB-SubCell"/>
</dbReference>
<evidence type="ECO:0000256" key="8">
    <source>
        <dbReference type="ARBA" id="ARBA00023136"/>
    </source>
</evidence>
<evidence type="ECO:0000256" key="4">
    <source>
        <dbReference type="ARBA" id="ARBA00022787"/>
    </source>
</evidence>
<feature type="signal peptide" evidence="13">
    <location>
        <begin position="1"/>
        <end position="25"/>
    </location>
</feature>
<keyword evidence="9 15" id="KW-0012">Acyltransferase</keyword>
<dbReference type="AlphaFoldDB" id="A0A4Y7TMY6"/>
<protein>
    <recommendedName>
        <fullName evidence="12">Tafazzin family protein</fullName>
    </recommendedName>
</protein>
<keyword evidence="6" id="KW-0443">Lipid metabolism</keyword>
<comment type="catalytic activity">
    <reaction evidence="11">
        <text>1'-[1,2-diacyl-sn-glycero-3-phospho],3'-[1-acyl-sn-glycero-3-phospho]-glycerol + a 1,2-diacyl-sn-glycero-3-phosphocholine = a cardiolipin + a 1-acyl-sn-glycero-3-phosphocholine</text>
        <dbReference type="Rhea" id="RHEA:33731"/>
        <dbReference type="ChEBI" id="CHEBI:57643"/>
        <dbReference type="ChEBI" id="CHEBI:58168"/>
        <dbReference type="ChEBI" id="CHEBI:62237"/>
        <dbReference type="ChEBI" id="CHEBI:64743"/>
    </reaction>
    <physiologicalReaction direction="left-to-right" evidence="11">
        <dbReference type="Rhea" id="RHEA:33732"/>
    </physiologicalReaction>
    <physiologicalReaction direction="right-to-left" evidence="11">
        <dbReference type="Rhea" id="RHEA:33733"/>
    </physiologicalReaction>
</comment>
<accession>A0A4Y7TMY6</accession>
<feature type="domain" description="Phospholipid/glycerol acyltransferase" evidence="14">
    <location>
        <begin position="51"/>
        <end position="186"/>
    </location>
</feature>
<evidence type="ECO:0000256" key="11">
    <source>
        <dbReference type="ARBA" id="ARBA00047906"/>
    </source>
</evidence>
<name>A0A4Y7TMY6_COPMI</name>
<sequence length="264" mass="29224">MALAQRVLSTLTVASVGLTCKAVLSTGLCSVKVTGLDHLLNALQANNGRGVVTVANHISTLDDPLTWGILPARFYFSSRTTRWSLGASDIMFTNPVFSTFFRLGQTIETFRGQGIYQKAVDAAIHKVENGGWVHLFGEGKVNQPQTYPIDFEGLARLPRFKWGAGRILIETSHNLPTVIPMWLTGYERLMPEGRAFPYKYLPRFGTNLGVTFGDPIPPEVLLEAMACQPDDKDEARMRVTALLHDRVEDLGRTMSDNPSRLTTN</sequence>
<dbReference type="Proteomes" id="UP000298030">
    <property type="component" value="Unassembled WGS sequence"/>
</dbReference>
<evidence type="ECO:0000256" key="1">
    <source>
        <dbReference type="ARBA" id="ARBA00004137"/>
    </source>
</evidence>
<dbReference type="Pfam" id="PF01553">
    <property type="entry name" value="Acyltransferase"/>
    <property type="match status" value="1"/>
</dbReference>
<evidence type="ECO:0000256" key="3">
    <source>
        <dbReference type="ARBA" id="ARBA00022679"/>
    </source>
</evidence>
<dbReference type="OrthoDB" id="193467at2759"/>
<evidence type="ECO:0000256" key="7">
    <source>
        <dbReference type="ARBA" id="ARBA00023128"/>
    </source>
</evidence>
<dbReference type="GO" id="GO:0005741">
    <property type="term" value="C:mitochondrial outer membrane"/>
    <property type="evidence" value="ECO:0007669"/>
    <property type="project" value="UniProtKB-SubCell"/>
</dbReference>
<proteinExistence type="inferred from homology"/>
<keyword evidence="5" id="KW-0999">Mitochondrion inner membrane</keyword>
<organism evidence="15 16">
    <name type="scientific">Coprinellus micaceus</name>
    <name type="common">Glistening ink-cap mushroom</name>
    <name type="synonym">Coprinus micaceus</name>
    <dbReference type="NCBI Taxonomy" id="71717"/>
    <lineage>
        <taxon>Eukaryota</taxon>
        <taxon>Fungi</taxon>
        <taxon>Dikarya</taxon>
        <taxon>Basidiomycota</taxon>
        <taxon>Agaricomycotina</taxon>
        <taxon>Agaricomycetes</taxon>
        <taxon>Agaricomycetidae</taxon>
        <taxon>Agaricales</taxon>
        <taxon>Agaricineae</taxon>
        <taxon>Psathyrellaceae</taxon>
        <taxon>Coprinellus</taxon>
    </lineage>
</organism>
<dbReference type="SUPFAM" id="SSF69593">
    <property type="entry name" value="Glycerol-3-phosphate (1)-acyltransferase"/>
    <property type="match status" value="1"/>
</dbReference>
<dbReference type="PRINTS" id="PR00979">
    <property type="entry name" value="TAFAZZIN"/>
</dbReference>
<comment type="subcellular location">
    <subcellularLocation>
        <location evidence="1">Mitochondrion inner membrane</location>
        <topology evidence="1">Peripheral membrane protein</topology>
        <orientation evidence="1">Intermembrane side</orientation>
    </subcellularLocation>
    <subcellularLocation>
        <location evidence="10">Mitochondrion outer membrane</location>
        <topology evidence="10">Peripheral membrane protein</topology>
        <orientation evidence="10">Intermembrane side</orientation>
    </subcellularLocation>
</comment>
<comment type="similarity">
    <text evidence="2 12">Belongs to the taffazin family.</text>
</comment>
<gene>
    <name evidence="15" type="ORF">FA13DRAFT_1788191</name>
</gene>
<dbReference type="CDD" id="cd07989">
    <property type="entry name" value="LPLAT_AGPAT-like"/>
    <property type="match status" value="1"/>
</dbReference>
<dbReference type="STRING" id="71717.A0A4Y7TMY6"/>
<evidence type="ECO:0000256" key="6">
    <source>
        <dbReference type="ARBA" id="ARBA00023098"/>
    </source>
</evidence>